<keyword evidence="12" id="KW-1185">Reference proteome</keyword>
<accession>A0A914UQ97</accession>
<evidence type="ECO:0000256" key="1">
    <source>
        <dbReference type="ARBA" id="ARBA00004370"/>
    </source>
</evidence>
<evidence type="ECO:0000256" key="8">
    <source>
        <dbReference type="SAM" id="Phobius"/>
    </source>
</evidence>
<dbReference type="SMART" id="SM00665">
    <property type="entry name" value="B561"/>
    <property type="match status" value="1"/>
</dbReference>
<evidence type="ECO:0000259" key="10">
    <source>
        <dbReference type="PROSITE" id="PS50836"/>
    </source>
</evidence>
<feature type="domain" description="Cytochrome b561" evidence="11">
    <location>
        <begin position="207"/>
        <end position="424"/>
    </location>
</feature>
<keyword evidence="4 9" id="KW-0732">Signal</keyword>
<keyword evidence="7 8" id="KW-0472">Membrane</keyword>
<dbReference type="PROSITE" id="PS50836">
    <property type="entry name" value="DOMON"/>
    <property type="match status" value="1"/>
</dbReference>
<sequence>MITAILLCAISWIATTTTTAQNLTSEGCGSKRSCWFQPGGCETTDIGSCVSSVQWTTESDGVVFEFQATIRDLTNTFNGRWIAIGFSKDDRMGDDSVIECIFKPSGDGNAYLSFNDMTHNRQLLQATTVALAETSGQIVDDRMMCKVKWLYGGREKVFEEDRFKVFDLESRPWTMQIARGEADHYSFSKMIHSTHDGDLFPWVTTSEVHVCRNCSDEKRFQYIKDMKQTDISRYWRYRIATIHGILLMFAWWVLASSAILMARFFKPLWPNTKLFGTAIWFQAHRNCLFVSVIIQVIAVFLIFLQSSFTWYGCTYECNAEAFGFKLHVNLGFSATVAALIQPFLALIRPGPDSNWRPWFNWVHWFLGMGAWLCATITFFLAVQLGKTGLHRNFQQTPYYIMGVYIATFVICSIALEIIASQSTMRTQKIGQHGMELNLLNGPSTEDPGASYPPRASLRPVFLVIHLLVAIAATCWISYMLIYNLEAV</sequence>
<name>A0A914UQ97_9BILA</name>
<organism evidence="12 13">
    <name type="scientific">Plectus sambesii</name>
    <dbReference type="NCBI Taxonomy" id="2011161"/>
    <lineage>
        <taxon>Eukaryota</taxon>
        <taxon>Metazoa</taxon>
        <taxon>Ecdysozoa</taxon>
        <taxon>Nematoda</taxon>
        <taxon>Chromadorea</taxon>
        <taxon>Plectida</taxon>
        <taxon>Plectina</taxon>
        <taxon>Plectoidea</taxon>
        <taxon>Plectidae</taxon>
        <taxon>Plectus</taxon>
    </lineage>
</organism>
<dbReference type="GO" id="GO:0016020">
    <property type="term" value="C:membrane"/>
    <property type="evidence" value="ECO:0007669"/>
    <property type="project" value="UniProtKB-SubCell"/>
</dbReference>
<dbReference type="PANTHER" id="PTHR23130">
    <property type="entry name" value="CYTOCHROME B561 AND DOMON DOMAIN-CONTAINING PROTEIN"/>
    <property type="match status" value="1"/>
</dbReference>
<dbReference type="CDD" id="cd08760">
    <property type="entry name" value="Cyt_b561_FRRS1_like"/>
    <property type="match status" value="1"/>
</dbReference>
<evidence type="ECO:0000256" key="2">
    <source>
        <dbReference type="ARBA" id="ARBA00022448"/>
    </source>
</evidence>
<dbReference type="AlphaFoldDB" id="A0A914UQ97"/>
<feature type="domain" description="DOMON" evidence="10">
    <location>
        <begin position="49"/>
        <end position="180"/>
    </location>
</feature>
<protein>
    <submittedName>
        <fullName evidence="13">Cytochrome b561 domain-containing protein</fullName>
    </submittedName>
</protein>
<dbReference type="PROSITE" id="PS50939">
    <property type="entry name" value="CYTOCHROME_B561"/>
    <property type="match status" value="1"/>
</dbReference>
<keyword evidence="5" id="KW-0249">Electron transport</keyword>
<feature type="transmembrane region" description="Helical" evidence="8">
    <location>
        <begin position="359"/>
        <end position="384"/>
    </location>
</feature>
<dbReference type="InterPro" id="IPR005018">
    <property type="entry name" value="DOMON_domain"/>
</dbReference>
<evidence type="ECO:0000256" key="5">
    <source>
        <dbReference type="ARBA" id="ARBA00022982"/>
    </source>
</evidence>
<evidence type="ECO:0000313" key="13">
    <source>
        <dbReference type="WBParaSite" id="PSAMB.scaffold1167size35082.g11415.t1"/>
    </source>
</evidence>
<evidence type="ECO:0000259" key="11">
    <source>
        <dbReference type="PROSITE" id="PS50939"/>
    </source>
</evidence>
<evidence type="ECO:0000256" key="4">
    <source>
        <dbReference type="ARBA" id="ARBA00022729"/>
    </source>
</evidence>
<dbReference type="Proteomes" id="UP000887566">
    <property type="component" value="Unplaced"/>
</dbReference>
<feature type="signal peptide" evidence="9">
    <location>
        <begin position="1"/>
        <end position="20"/>
    </location>
</feature>
<dbReference type="Gene3D" id="1.20.120.1770">
    <property type="match status" value="1"/>
</dbReference>
<keyword evidence="3 8" id="KW-0812">Transmembrane</keyword>
<feature type="transmembrane region" description="Helical" evidence="8">
    <location>
        <begin position="242"/>
        <end position="265"/>
    </location>
</feature>
<comment type="subcellular location">
    <subcellularLocation>
        <location evidence="1">Membrane</location>
    </subcellularLocation>
</comment>
<proteinExistence type="predicted"/>
<keyword evidence="2" id="KW-0813">Transport</keyword>
<reference evidence="13" key="1">
    <citation type="submission" date="2022-11" db="UniProtKB">
        <authorList>
            <consortium name="WormBaseParasite"/>
        </authorList>
    </citation>
    <scope>IDENTIFICATION</scope>
</reference>
<evidence type="ECO:0000256" key="3">
    <source>
        <dbReference type="ARBA" id="ARBA00022692"/>
    </source>
</evidence>
<dbReference type="WBParaSite" id="PSAMB.scaffold1167size35082.g11415.t1">
    <property type="protein sequence ID" value="PSAMB.scaffold1167size35082.g11415.t1"/>
    <property type="gene ID" value="PSAMB.scaffold1167size35082.g11415"/>
</dbReference>
<feature type="transmembrane region" description="Helical" evidence="8">
    <location>
        <begin position="286"/>
        <end position="306"/>
    </location>
</feature>
<feature type="transmembrane region" description="Helical" evidence="8">
    <location>
        <begin position="326"/>
        <end position="347"/>
    </location>
</feature>
<evidence type="ECO:0000313" key="12">
    <source>
        <dbReference type="Proteomes" id="UP000887566"/>
    </source>
</evidence>
<dbReference type="InterPro" id="IPR006593">
    <property type="entry name" value="Cyt_b561/ferric_Rdtase_TM"/>
</dbReference>
<dbReference type="Pfam" id="PF03351">
    <property type="entry name" value="DOMON"/>
    <property type="match status" value="1"/>
</dbReference>
<evidence type="ECO:0000256" key="7">
    <source>
        <dbReference type="ARBA" id="ARBA00023136"/>
    </source>
</evidence>
<dbReference type="PANTHER" id="PTHR23130:SF171">
    <property type="entry name" value="OS01G0895300 PROTEIN"/>
    <property type="match status" value="1"/>
</dbReference>
<feature type="chain" id="PRO_5037318506" evidence="9">
    <location>
        <begin position="21"/>
        <end position="487"/>
    </location>
</feature>
<evidence type="ECO:0000256" key="6">
    <source>
        <dbReference type="ARBA" id="ARBA00022989"/>
    </source>
</evidence>
<keyword evidence="6 8" id="KW-1133">Transmembrane helix</keyword>
<evidence type="ECO:0000256" key="9">
    <source>
        <dbReference type="SAM" id="SignalP"/>
    </source>
</evidence>
<feature type="transmembrane region" description="Helical" evidence="8">
    <location>
        <begin position="396"/>
        <end position="419"/>
    </location>
</feature>
<feature type="transmembrane region" description="Helical" evidence="8">
    <location>
        <begin position="460"/>
        <end position="481"/>
    </location>
</feature>